<accession>A0A1B7NM35</accession>
<keyword evidence="2" id="KW-1185">Reference proteome</keyword>
<feature type="non-terminal residue" evidence="1">
    <location>
        <position position="1"/>
    </location>
</feature>
<reference evidence="1 2" key="1">
    <citation type="submission" date="2015-07" db="EMBL/GenBank/DDBJ databases">
        <title>Emmonsia species relationships and genome sequence.</title>
        <authorList>
            <person name="Cuomo C.A."/>
            <person name="Schwartz I.S."/>
            <person name="Kenyon C."/>
            <person name="de Hoog G.S."/>
            <person name="Govender N.P."/>
            <person name="Botha A."/>
            <person name="Moreno L."/>
            <person name="de Vries M."/>
            <person name="Munoz J.F."/>
            <person name="Stielow J.B."/>
        </authorList>
    </citation>
    <scope>NUCLEOTIDE SEQUENCE [LARGE SCALE GENOMIC DNA]</scope>
    <source>
        <strain evidence="1 2">CBS 136260</strain>
    </source>
</reference>
<evidence type="ECO:0000313" key="1">
    <source>
        <dbReference type="EMBL" id="OAX77687.1"/>
    </source>
</evidence>
<protein>
    <submittedName>
        <fullName evidence="1">Uncharacterized protein</fullName>
    </submittedName>
</protein>
<sequence length="33" mass="3796">ILDLTKESQETLITSNLMQTVENIINKLKKAHE</sequence>
<name>A0A1B7NM35_9EURO</name>
<dbReference type="EMBL" id="LGUA01002168">
    <property type="protein sequence ID" value="OAX77687.1"/>
    <property type="molecule type" value="Genomic_DNA"/>
</dbReference>
<evidence type="ECO:0000313" key="2">
    <source>
        <dbReference type="Proteomes" id="UP000091918"/>
    </source>
</evidence>
<gene>
    <name evidence="1" type="ORF">ACJ72_08011</name>
</gene>
<proteinExistence type="predicted"/>
<comment type="caution">
    <text evidence="1">The sequence shown here is derived from an EMBL/GenBank/DDBJ whole genome shotgun (WGS) entry which is preliminary data.</text>
</comment>
<dbReference type="AlphaFoldDB" id="A0A1B7NM35"/>
<dbReference type="Proteomes" id="UP000091918">
    <property type="component" value="Unassembled WGS sequence"/>
</dbReference>
<organism evidence="1 2">
    <name type="scientific">Emergomyces africanus</name>
    <dbReference type="NCBI Taxonomy" id="1955775"/>
    <lineage>
        <taxon>Eukaryota</taxon>
        <taxon>Fungi</taxon>
        <taxon>Dikarya</taxon>
        <taxon>Ascomycota</taxon>
        <taxon>Pezizomycotina</taxon>
        <taxon>Eurotiomycetes</taxon>
        <taxon>Eurotiomycetidae</taxon>
        <taxon>Onygenales</taxon>
        <taxon>Ajellomycetaceae</taxon>
        <taxon>Emergomyces</taxon>
    </lineage>
</organism>